<accession>A0AAV2S4S2</accession>
<evidence type="ECO:0000313" key="3">
    <source>
        <dbReference type="Proteomes" id="UP001497623"/>
    </source>
</evidence>
<feature type="region of interest" description="Disordered" evidence="1">
    <location>
        <begin position="96"/>
        <end position="481"/>
    </location>
</feature>
<feature type="compositionally biased region" description="Basic and acidic residues" evidence="1">
    <location>
        <begin position="374"/>
        <end position="417"/>
    </location>
</feature>
<sequence>GSGLRCYHCLGDDCRTVNEKTDIDTSISFTSCYTGQYVDGSSEVMSRGGSVDDHKDGECIRNTKEYMCYCSTNLCNSQPWNEEEWLSESEDNLIGIRDSFNPWQGNKDKEDEKSDKWKVRTEEKSRWSEEEDRENLERDRNSQPKSKWDQLNGEINRGNMENKWNEHRIINKGERERNNEQIEHKDQINSERGREHGKIRFGESGETNSWNEEVHRDRNRLSWKKDRVHGLKDRGHEAERGNRERNRDLDRWQGHIKGGSNERDRWTGHVDKEHELSNNEQERIRDKWNKISDNWQGKSKEGSNERDRWSGHVDREHELSNNDSEGDRDRWNRERGRGVSDRWQGKTNRNHGERDRGQNSKYRWSEKNNNGGKEGNHQIDRIFENNDKRHEVPSRGPESMRRGHDDSLTSHEDKWLSESEDNLIGIRDNFNPWQGNKDKEDEKSDKWKIRTEEKSRWSEEVDRENIERDRNSQSKNEKNPKTCYRCHNDNNGKDFDWYDQKCGDDNYDGLHHSYRNAFSCVTFVYYDEHGVPNGQVSRYGGAQEEHDGVCQDYPDQRRMKCFCSNNHCNKKLCRNCFDEEVWNKKDKELSLEGVSSEKSTLGGRNGENDKASSQSGNEKQNGNLNSISETNRWSQGESSREGGKTEGHLECYHCVGDTCKEVDRRTDVDAKHDFSSCYTAYYIDGSTQVVFRGGDEDYHKEGECIRKGREIICFCNSNKCNQQSWEEVADMMESNDKRNGNLNSISEKNRLSQGGSSREGGKSASSLTCYHCSGDDCREVNENTDIERSLTFTSCYTGKFV</sequence>
<feature type="compositionally biased region" description="Basic and acidic residues" evidence="1">
    <location>
        <begin position="163"/>
        <end position="203"/>
    </location>
</feature>
<feature type="compositionally biased region" description="Basic and acidic residues" evidence="1">
    <location>
        <begin position="298"/>
        <end position="366"/>
    </location>
</feature>
<feature type="compositionally biased region" description="Basic and acidic residues" evidence="1">
    <location>
        <begin position="260"/>
        <end position="290"/>
    </location>
</feature>
<feature type="non-terminal residue" evidence="2">
    <location>
        <position position="1"/>
    </location>
</feature>
<name>A0AAV2S4S2_MEGNR</name>
<gene>
    <name evidence="2" type="ORF">MNOR_LOCUS33047</name>
</gene>
<dbReference type="EMBL" id="CAXKWB010046478">
    <property type="protein sequence ID" value="CAL4163771.1"/>
    <property type="molecule type" value="Genomic_DNA"/>
</dbReference>
<evidence type="ECO:0000313" key="2">
    <source>
        <dbReference type="EMBL" id="CAL4163771.1"/>
    </source>
</evidence>
<dbReference type="AlphaFoldDB" id="A0AAV2S4S2"/>
<feature type="region of interest" description="Disordered" evidence="1">
    <location>
        <begin position="593"/>
        <end position="645"/>
    </location>
</feature>
<feature type="compositionally biased region" description="Polar residues" evidence="1">
    <location>
        <begin position="740"/>
        <end position="756"/>
    </location>
</feature>
<feature type="region of interest" description="Disordered" evidence="1">
    <location>
        <begin position="735"/>
        <end position="765"/>
    </location>
</feature>
<feature type="compositionally biased region" description="Basic and acidic residues" evidence="1">
    <location>
        <begin position="436"/>
        <end position="481"/>
    </location>
</feature>
<feature type="compositionally biased region" description="Basic and acidic residues" evidence="1">
    <location>
        <begin position="135"/>
        <end position="148"/>
    </location>
</feature>
<keyword evidence="3" id="KW-1185">Reference proteome</keyword>
<feature type="compositionally biased region" description="Basic and acidic residues" evidence="1">
    <location>
        <begin position="106"/>
        <end position="128"/>
    </location>
</feature>
<comment type="caution">
    <text evidence="2">The sequence shown here is derived from an EMBL/GenBank/DDBJ whole genome shotgun (WGS) entry which is preliminary data.</text>
</comment>
<dbReference type="Proteomes" id="UP001497623">
    <property type="component" value="Unassembled WGS sequence"/>
</dbReference>
<protein>
    <submittedName>
        <fullName evidence="2">Uncharacterized protein</fullName>
    </submittedName>
</protein>
<evidence type="ECO:0000256" key="1">
    <source>
        <dbReference type="SAM" id="MobiDB-lite"/>
    </source>
</evidence>
<feature type="compositionally biased region" description="Basic and acidic residues" evidence="1">
    <location>
        <begin position="212"/>
        <end position="253"/>
    </location>
</feature>
<feature type="non-terminal residue" evidence="2">
    <location>
        <position position="801"/>
    </location>
</feature>
<proteinExistence type="predicted"/>
<organism evidence="2 3">
    <name type="scientific">Meganyctiphanes norvegica</name>
    <name type="common">Northern krill</name>
    <name type="synonym">Thysanopoda norvegica</name>
    <dbReference type="NCBI Taxonomy" id="48144"/>
    <lineage>
        <taxon>Eukaryota</taxon>
        <taxon>Metazoa</taxon>
        <taxon>Ecdysozoa</taxon>
        <taxon>Arthropoda</taxon>
        <taxon>Crustacea</taxon>
        <taxon>Multicrustacea</taxon>
        <taxon>Malacostraca</taxon>
        <taxon>Eumalacostraca</taxon>
        <taxon>Eucarida</taxon>
        <taxon>Euphausiacea</taxon>
        <taxon>Euphausiidae</taxon>
        <taxon>Meganyctiphanes</taxon>
    </lineage>
</organism>
<feature type="compositionally biased region" description="Polar residues" evidence="1">
    <location>
        <begin position="611"/>
        <end position="637"/>
    </location>
</feature>
<reference evidence="2 3" key="1">
    <citation type="submission" date="2024-05" db="EMBL/GenBank/DDBJ databases">
        <authorList>
            <person name="Wallberg A."/>
        </authorList>
    </citation>
    <scope>NUCLEOTIDE SEQUENCE [LARGE SCALE GENOMIC DNA]</scope>
</reference>